<dbReference type="OMA" id="APVHIEC"/>
<dbReference type="HOGENOM" id="CLU_005965_5_1_1"/>
<evidence type="ECO:0000313" key="6">
    <source>
        <dbReference type="Proteomes" id="UP000007798"/>
    </source>
</evidence>
<dbReference type="FunFam" id="1.20.1270.10:FF:000002">
    <property type="entry name" value="Heat shock 70 kDa protein 4"/>
    <property type="match status" value="1"/>
</dbReference>
<dbReference type="PROSITE" id="PS00329">
    <property type="entry name" value="HSP70_2"/>
    <property type="match status" value="1"/>
</dbReference>
<dbReference type="AlphaFoldDB" id="B4MKK4"/>
<dbReference type="EMBL" id="CH963847">
    <property type="protein sequence ID" value="EDW72710.1"/>
    <property type="molecule type" value="Genomic_DNA"/>
</dbReference>
<protein>
    <submittedName>
        <fullName evidence="5">Uncharacterized protein, isoform A</fullName>
    </submittedName>
</protein>
<dbReference type="PRINTS" id="PR00301">
    <property type="entry name" value="HEATSHOCK70"/>
</dbReference>
<dbReference type="Gene3D" id="3.90.640.10">
    <property type="entry name" value="Actin, Chain A, domain 4"/>
    <property type="match status" value="1"/>
</dbReference>
<dbReference type="InterPro" id="IPR013126">
    <property type="entry name" value="Hsp_70_fam"/>
</dbReference>
<organism evidence="5 6">
    <name type="scientific">Drosophila willistoni</name>
    <name type="common">Fruit fly</name>
    <dbReference type="NCBI Taxonomy" id="7260"/>
    <lineage>
        <taxon>Eukaryota</taxon>
        <taxon>Metazoa</taxon>
        <taxon>Ecdysozoa</taxon>
        <taxon>Arthropoda</taxon>
        <taxon>Hexapoda</taxon>
        <taxon>Insecta</taxon>
        <taxon>Pterygota</taxon>
        <taxon>Neoptera</taxon>
        <taxon>Endopterygota</taxon>
        <taxon>Diptera</taxon>
        <taxon>Brachycera</taxon>
        <taxon>Muscomorpha</taxon>
        <taxon>Ephydroidea</taxon>
        <taxon>Drosophilidae</taxon>
        <taxon>Drosophila</taxon>
        <taxon>Sophophora</taxon>
    </lineage>
</organism>
<dbReference type="FunFam" id="3.90.640.10:FF:000004">
    <property type="entry name" value="Heat shock 70 kDa protein 4"/>
    <property type="match status" value="1"/>
</dbReference>
<feature type="compositionally biased region" description="Polar residues" evidence="4">
    <location>
        <begin position="843"/>
        <end position="858"/>
    </location>
</feature>
<evidence type="ECO:0000256" key="4">
    <source>
        <dbReference type="SAM" id="MobiDB-lite"/>
    </source>
</evidence>
<dbReference type="STRING" id="7260.B4MKK4"/>
<dbReference type="InterPro" id="IPR029048">
    <property type="entry name" value="HSP70_C_sf"/>
</dbReference>
<evidence type="ECO:0000313" key="5">
    <source>
        <dbReference type="EMBL" id="EDW72710.1"/>
    </source>
</evidence>
<comment type="similarity">
    <text evidence="1">Belongs to the heat shock protein 70 family.</text>
</comment>
<evidence type="ECO:0000256" key="2">
    <source>
        <dbReference type="ARBA" id="ARBA00022741"/>
    </source>
</evidence>
<feature type="compositionally biased region" description="Low complexity" evidence="4">
    <location>
        <begin position="806"/>
        <end position="815"/>
    </location>
</feature>
<dbReference type="FunCoup" id="B4MKK4">
    <property type="interactions" value="2949"/>
</dbReference>
<dbReference type="Gene3D" id="1.20.1270.10">
    <property type="match status" value="1"/>
</dbReference>
<gene>
    <name evidence="5" type="primary">Dwil\GK17034</name>
    <name evidence="5" type="ORF">Dwil_GK17034</name>
</gene>
<dbReference type="eggNOG" id="KOG0103">
    <property type="taxonomic scope" value="Eukaryota"/>
</dbReference>
<dbReference type="InterPro" id="IPR029047">
    <property type="entry name" value="HSP70_peptide-bd_sf"/>
</dbReference>
<dbReference type="InParanoid" id="B4MKK4"/>
<dbReference type="InterPro" id="IPR018181">
    <property type="entry name" value="Heat_shock_70_CS"/>
</dbReference>
<name>B4MKK4_DROWI</name>
<keyword evidence="2" id="KW-0547">Nucleotide-binding</keyword>
<dbReference type="InterPro" id="IPR043129">
    <property type="entry name" value="ATPase_NBD"/>
</dbReference>
<dbReference type="GO" id="GO:0005524">
    <property type="term" value="F:ATP binding"/>
    <property type="evidence" value="ECO:0007669"/>
    <property type="project" value="UniProtKB-KW"/>
</dbReference>
<dbReference type="OrthoDB" id="434160at2759"/>
<dbReference type="PANTHER" id="PTHR45639">
    <property type="entry name" value="HSC70CB, ISOFORM G-RELATED"/>
    <property type="match status" value="1"/>
</dbReference>
<dbReference type="Gene3D" id="2.60.34.10">
    <property type="entry name" value="Substrate Binding Domain Of DNAk, Chain A, domain 1"/>
    <property type="match status" value="1"/>
</dbReference>
<dbReference type="GO" id="GO:0005634">
    <property type="term" value="C:nucleus"/>
    <property type="evidence" value="ECO:0007669"/>
    <property type="project" value="TreeGrafter"/>
</dbReference>
<dbReference type="PANTHER" id="PTHR45639:SF4">
    <property type="entry name" value="HSC70CB, ISOFORM G"/>
    <property type="match status" value="1"/>
</dbReference>
<keyword evidence="3" id="KW-0067">ATP-binding</keyword>
<dbReference type="PhylomeDB" id="B4MKK4"/>
<accession>B4MKK4</accession>
<dbReference type="FunFam" id="3.30.420.40:FF:000171">
    <property type="entry name" value="Heat shock 70 kDa protein 4"/>
    <property type="match status" value="2"/>
</dbReference>
<dbReference type="SUPFAM" id="SSF100934">
    <property type="entry name" value="Heat shock protein 70kD (HSP70), C-terminal subdomain"/>
    <property type="match status" value="1"/>
</dbReference>
<dbReference type="Pfam" id="PF00012">
    <property type="entry name" value="HSP70"/>
    <property type="match status" value="1"/>
</dbReference>
<reference evidence="5 6" key="1">
    <citation type="journal article" date="2007" name="Nature">
        <title>Evolution of genes and genomes on the Drosophila phylogeny.</title>
        <authorList>
            <consortium name="Drosophila 12 Genomes Consortium"/>
            <person name="Clark A.G."/>
            <person name="Eisen M.B."/>
            <person name="Smith D.R."/>
            <person name="Bergman C.M."/>
            <person name="Oliver B."/>
            <person name="Markow T.A."/>
            <person name="Kaufman T.C."/>
            <person name="Kellis M."/>
            <person name="Gelbart W."/>
            <person name="Iyer V.N."/>
            <person name="Pollard D.A."/>
            <person name="Sackton T.B."/>
            <person name="Larracuente A.M."/>
            <person name="Singh N.D."/>
            <person name="Abad J.P."/>
            <person name="Abt D.N."/>
            <person name="Adryan B."/>
            <person name="Aguade M."/>
            <person name="Akashi H."/>
            <person name="Anderson W.W."/>
            <person name="Aquadro C.F."/>
            <person name="Ardell D.H."/>
            <person name="Arguello R."/>
            <person name="Artieri C.G."/>
            <person name="Barbash D.A."/>
            <person name="Barker D."/>
            <person name="Barsanti P."/>
            <person name="Batterham P."/>
            <person name="Batzoglou S."/>
            <person name="Begun D."/>
            <person name="Bhutkar A."/>
            <person name="Blanco E."/>
            <person name="Bosak S.A."/>
            <person name="Bradley R.K."/>
            <person name="Brand A.D."/>
            <person name="Brent M.R."/>
            <person name="Brooks A.N."/>
            <person name="Brown R.H."/>
            <person name="Butlin R.K."/>
            <person name="Caggese C."/>
            <person name="Calvi B.R."/>
            <person name="Bernardo de Carvalho A."/>
            <person name="Caspi A."/>
            <person name="Castrezana S."/>
            <person name="Celniker S.E."/>
            <person name="Chang J.L."/>
            <person name="Chapple C."/>
            <person name="Chatterji S."/>
            <person name="Chinwalla A."/>
            <person name="Civetta A."/>
            <person name="Clifton S.W."/>
            <person name="Comeron J.M."/>
            <person name="Costello J.C."/>
            <person name="Coyne J.A."/>
            <person name="Daub J."/>
            <person name="David R.G."/>
            <person name="Delcher A.L."/>
            <person name="Delehaunty K."/>
            <person name="Do C.B."/>
            <person name="Ebling H."/>
            <person name="Edwards K."/>
            <person name="Eickbush T."/>
            <person name="Evans J.D."/>
            <person name="Filipski A."/>
            <person name="Findeiss S."/>
            <person name="Freyhult E."/>
            <person name="Fulton L."/>
            <person name="Fulton R."/>
            <person name="Garcia A.C."/>
            <person name="Gardiner A."/>
            <person name="Garfield D.A."/>
            <person name="Garvin B.E."/>
            <person name="Gibson G."/>
            <person name="Gilbert D."/>
            <person name="Gnerre S."/>
            <person name="Godfrey J."/>
            <person name="Good R."/>
            <person name="Gotea V."/>
            <person name="Gravely B."/>
            <person name="Greenberg A.J."/>
            <person name="Griffiths-Jones S."/>
            <person name="Gross S."/>
            <person name="Guigo R."/>
            <person name="Gustafson E.A."/>
            <person name="Haerty W."/>
            <person name="Hahn M.W."/>
            <person name="Halligan D.L."/>
            <person name="Halpern A.L."/>
            <person name="Halter G.M."/>
            <person name="Han M.V."/>
            <person name="Heger A."/>
            <person name="Hillier L."/>
            <person name="Hinrichs A.S."/>
            <person name="Holmes I."/>
            <person name="Hoskins R.A."/>
            <person name="Hubisz M.J."/>
            <person name="Hultmark D."/>
            <person name="Huntley M.A."/>
            <person name="Jaffe D.B."/>
            <person name="Jagadeeshan S."/>
            <person name="Jeck W.R."/>
            <person name="Johnson J."/>
            <person name="Jones C.D."/>
            <person name="Jordan W.C."/>
            <person name="Karpen G.H."/>
            <person name="Kataoka E."/>
            <person name="Keightley P.D."/>
            <person name="Kheradpour P."/>
            <person name="Kirkness E.F."/>
            <person name="Koerich L.B."/>
            <person name="Kristiansen K."/>
            <person name="Kudrna D."/>
            <person name="Kulathinal R.J."/>
            <person name="Kumar S."/>
            <person name="Kwok R."/>
            <person name="Lander E."/>
            <person name="Langley C.H."/>
            <person name="Lapoint R."/>
            <person name="Lazzaro B.P."/>
            <person name="Lee S.J."/>
            <person name="Levesque L."/>
            <person name="Li R."/>
            <person name="Lin C.F."/>
            <person name="Lin M.F."/>
            <person name="Lindblad-Toh K."/>
            <person name="Llopart A."/>
            <person name="Long M."/>
            <person name="Low L."/>
            <person name="Lozovsky E."/>
            <person name="Lu J."/>
            <person name="Luo M."/>
            <person name="Machado C.A."/>
            <person name="Makalowski W."/>
            <person name="Marzo M."/>
            <person name="Matsuda M."/>
            <person name="Matzkin L."/>
            <person name="McAllister B."/>
            <person name="McBride C.S."/>
            <person name="McKernan B."/>
            <person name="McKernan K."/>
            <person name="Mendez-Lago M."/>
            <person name="Minx P."/>
            <person name="Mollenhauer M.U."/>
            <person name="Montooth K."/>
            <person name="Mount S.M."/>
            <person name="Mu X."/>
            <person name="Myers E."/>
            <person name="Negre B."/>
            <person name="Newfeld S."/>
            <person name="Nielsen R."/>
            <person name="Noor M.A."/>
            <person name="O'Grady P."/>
            <person name="Pachter L."/>
            <person name="Papaceit M."/>
            <person name="Parisi M.J."/>
            <person name="Parisi M."/>
            <person name="Parts L."/>
            <person name="Pedersen J.S."/>
            <person name="Pesole G."/>
            <person name="Phillippy A.M."/>
            <person name="Ponting C.P."/>
            <person name="Pop M."/>
            <person name="Porcelli D."/>
            <person name="Powell J.R."/>
            <person name="Prohaska S."/>
            <person name="Pruitt K."/>
            <person name="Puig M."/>
            <person name="Quesneville H."/>
            <person name="Ram K.R."/>
            <person name="Rand D."/>
            <person name="Rasmussen M.D."/>
            <person name="Reed L.K."/>
            <person name="Reenan R."/>
            <person name="Reily A."/>
            <person name="Remington K.A."/>
            <person name="Rieger T.T."/>
            <person name="Ritchie M.G."/>
            <person name="Robin C."/>
            <person name="Rogers Y.H."/>
            <person name="Rohde C."/>
            <person name="Rozas J."/>
            <person name="Rubenfield M.J."/>
            <person name="Ruiz A."/>
            <person name="Russo S."/>
            <person name="Salzberg S.L."/>
            <person name="Sanchez-Gracia A."/>
            <person name="Saranga D.J."/>
            <person name="Sato H."/>
            <person name="Schaeffer S.W."/>
            <person name="Schatz M.C."/>
            <person name="Schlenke T."/>
            <person name="Schwartz R."/>
            <person name="Segarra C."/>
            <person name="Singh R.S."/>
            <person name="Sirot L."/>
            <person name="Sirota M."/>
            <person name="Sisneros N.B."/>
            <person name="Smith C.D."/>
            <person name="Smith T.F."/>
            <person name="Spieth J."/>
            <person name="Stage D.E."/>
            <person name="Stark A."/>
            <person name="Stephan W."/>
            <person name="Strausberg R.L."/>
            <person name="Strempel S."/>
            <person name="Sturgill D."/>
            <person name="Sutton G."/>
            <person name="Sutton G.G."/>
            <person name="Tao W."/>
            <person name="Teichmann S."/>
            <person name="Tobari Y.N."/>
            <person name="Tomimura Y."/>
            <person name="Tsolas J.M."/>
            <person name="Valente V.L."/>
            <person name="Venter E."/>
            <person name="Venter J.C."/>
            <person name="Vicario S."/>
            <person name="Vieira F.G."/>
            <person name="Vilella A.J."/>
            <person name="Villasante A."/>
            <person name="Walenz B."/>
            <person name="Wang J."/>
            <person name="Wasserman M."/>
            <person name="Watts T."/>
            <person name="Wilson D."/>
            <person name="Wilson R.K."/>
            <person name="Wing R.A."/>
            <person name="Wolfner M.F."/>
            <person name="Wong A."/>
            <person name="Wong G.K."/>
            <person name="Wu C.I."/>
            <person name="Wu G."/>
            <person name="Yamamoto D."/>
            <person name="Yang H.P."/>
            <person name="Yang S.P."/>
            <person name="Yorke J.A."/>
            <person name="Yoshida K."/>
            <person name="Zdobnov E."/>
            <person name="Zhang P."/>
            <person name="Zhang Y."/>
            <person name="Zimin A.V."/>
            <person name="Baldwin J."/>
            <person name="Abdouelleil A."/>
            <person name="Abdulkadir J."/>
            <person name="Abebe A."/>
            <person name="Abera B."/>
            <person name="Abreu J."/>
            <person name="Acer S.C."/>
            <person name="Aftuck L."/>
            <person name="Alexander A."/>
            <person name="An P."/>
            <person name="Anderson E."/>
            <person name="Anderson S."/>
            <person name="Arachi H."/>
            <person name="Azer M."/>
            <person name="Bachantsang P."/>
            <person name="Barry A."/>
            <person name="Bayul T."/>
            <person name="Berlin A."/>
            <person name="Bessette D."/>
            <person name="Bloom T."/>
            <person name="Blye J."/>
            <person name="Boguslavskiy L."/>
            <person name="Bonnet C."/>
            <person name="Boukhgalter B."/>
            <person name="Bourzgui I."/>
            <person name="Brown A."/>
            <person name="Cahill P."/>
            <person name="Channer S."/>
            <person name="Cheshatsang Y."/>
            <person name="Chuda L."/>
            <person name="Citroen M."/>
            <person name="Collymore A."/>
            <person name="Cooke P."/>
            <person name="Costello M."/>
            <person name="D'Aco K."/>
            <person name="Daza R."/>
            <person name="De Haan G."/>
            <person name="DeGray S."/>
            <person name="DeMaso C."/>
            <person name="Dhargay N."/>
            <person name="Dooley K."/>
            <person name="Dooley E."/>
            <person name="Doricent M."/>
            <person name="Dorje P."/>
            <person name="Dorjee K."/>
            <person name="Dupes A."/>
            <person name="Elong R."/>
            <person name="Falk J."/>
            <person name="Farina A."/>
            <person name="Faro S."/>
            <person name="Ferguson D."/>
            <person name="Fisher S."/>
            <person name="Foley C.D."/>
            <person name="Franke A."/>
            <person name="Friedrich D."/>
            <person name="Gadbois L."/>
            <person name="Gearin G."/>
            <person name="Gearin C.R."/>
            <person name="Giannoukos G."/>
            <person name="Goode T."/>
            <person name="Graham J."/>
            <person name="Grandbois E."/>
            <person name="Grewal S."/>
            <person name="Gyaltsen K."/>
            <person name="Hafez N."/>
            <person name="Hagos B."/>
            <person name="Hall J."/>
            <person name="Henson C."/>
            <person name="Hollinger A."/>
            <person name="Honan T."/>
            <person name="Huard M.D."/>
            <person name="Hughes L."/>
            <person name="Hurhula B."/>
            <person name="Husby M.E."/>
            <person name="Kamat A."/>
            <person name="Kanga B."/>
            <person name="Kashin S."/>
            <person name="Khazanovich D."/>
            <person name="Kisner P."/>
            <person name="Lance K."/>
            <person name="Lara M."/>
            <person name="Lee W."/>
            <person name="Lennon N."/>
            <person name="Letendre F."/>
            <person name="LeVine R."/>
            <person name="Lipovsky A."/>
            <person name="Liu X."/>
            <person name="Liu J."/>
            <person name="Liu S."/>
            <person name="Lokyitsang T."/>
            <person name="Lokyitsang Y."/>
            <person name="Lubonja R."/>
            <person name="Lui A."/>
            <person name="MacDonald P."/>
            <person name="Magnisalis V."/>
            <person name="Maru K."/>
            <person name="Matthews C."/>
            <person name="McCusker W."/>
            <person name="McDonough S."/>
            <person name="Mehta T."/>
            <person name="Meldrim J."/>
            <person name="Meneus L."/>
            <person name="Mihai O."/>
            <person name="Mihalev A."/>
            <person name="Mihova T."/>
            <person name="Mittelman R."/>
            <person name="Mlenga V."/>
            <person name="Montmayeur A."/>
            <person name="Mulrain L."/>
            <person name="Navidi A."/>
            <person name="Naylor J."/>
            <person name="Negash T."/>
            <person name="Nguyen T."/>
            <person name="Nguyen N."/>
            <person name="Nicol R."/>
            <person name="Norbu C."/>
            <person name="Norbu N."/>
            <person name="Novod N."/>
            <person name="O'Neill B."/>
            <person name="Osman S."/>
            <person name="Markiewicz E."/>
            <person name="Oyono O.L."/>
            <person name="Patti C."/>
            <person name="Phunkhang P."/>
            <person name="Pierre F."/>
            <person name="Priest M."/>
            <person name="Raghuraman S."/>
            <person name="Rege F."/>
            <person name="Reyes R."/>
            <person name="Rise C."/>
            <person name="Rogov P."/>
            <person name="Ross K."/>
            <person name="Ryan E."/>
            <person name="Settipalli S."/>
            <person name="Shea T."/>
            <person name="Sherpa N."/>
            <person name="Shi L."/>
            <person name="Shih D."/>
            <person name="Sparrow T."/>
            <person name="Spaulding J."/>
            <person name="Stalker J."/>
            <person name="Stange-Thomann N."/>
            <person name="Stavropoulos S."/>
            <person name="Stone C."/>
            <person name="Strader C."/>
            <person name="Tesfaye S."/>
            <person name="Thomson T."/>
            <person name="Thoulutsang Y."/>
            <person name="Thoulutsang D."/>
            <person name="Topham K."/>
            <person name="Topping I."/>
            <person name="Tsamla T."/>
            <person name="Vassiliev H."/>
            <person name="Vo A."/>
            <person name="Wangchuk T."/>
            <person name="Wangdi T."/>
            <person name="Weiand M."/>
            <person name="Wilkinson J."/>
            <person name="Wilson A."/>
            <person name="Yadav S."/>
            <person name="Young G."/>
            <person name="Yu Q."/>
            <person name="Zembek L."/>
            <person name="Zhong D."/>
            <person name="Zimmer A."/>
            <person name="Zwirko Z."/>
            <person name="Jaffe D.B."/>
            <person name="Alvarez P."/>
            <person name="Brockman W."/>
            <person name="Butler J."/>
            <person name="Chin C."/>
            <person name="Gnerre S."/>
            <person name="Grabherr M."/>
            <person name="Kleber M."/>
            <person name="Mauceli E."/>
            <person name="MacCallum I."/>
        </authorList>
    </citation>
    <scope>NUCLEOTIDE SEQUENCE [LARGE SCALE GENOMIC DNA]</scope>
    <source>
        <strain evidence="6">Tucson 14030-0811.24</strain>
    </source>
</reference>
<dbReference type="SUPFAM" id="SSF53067">
    <property type="entry name" value="Actin-like ATPase domain"/>
    <property type="match status" value="2"/>
</dbReference>
<feature type="region of interest" description="Disordered" evidence="4">
    <location>
        <begin position="512"/>
        <end position="543"/>
    </location>
</feature>
<dbReference type="Proteomes" id="UP000007798">
    <property type="component" value="Unassembled WGS sequence"/>
</dbReference>
<dbReference type="Gene3D" id="3.30.420.40">
    <property type="match status" value="2"/>
</dbReference>
<sequence>MSVIGIDFGNEGCYVAAARSGGIETLANDYSLRATPSFVAFDGKKRIIGVAAKNQQVTNMKNTVGGFKRLLGRKFNDPHVQHELSSIPARVEARQDGSIGIKVNYLHEDQHFSPEQLTAMLFTKLKETSASAMQTQVNDCVIACPVFFTNAERRALLDAASIAGLNVLRLMNETTATALAYGFYKNDLFEEESRNVIFIDFGHSALQASVCVFTKGKLKMLASTWDQIGGRDFDLALAEHFTKEFQERYKINAKTNARANLRLLTEIEKLKKQMSANSTKLPLNIECFLDDIDVTSSMQRSQMEELCAPVLQRVEQTFKRLLAESKLQLDDIHSVEIVGGSTRIPAVKQLIEQVFNKPASTTLNQDEAVSRGAALQCAIMSPAVRVRDFGVTDIQNFAVKVLWDGEGAAGPGEIEIFPQFHASPFSRLLTINRKAPFNVSIVYGQPVPYPDQTIGVWKIKDVKPTERGEGQEVKLKVRINYNGIVLISSATLLEKKELEEAAAAAAADQATAGAAPSVGEEKSGEQQAAGGNKTGEPAADGQQEAYCENEDDNYTSTASSPGGQGWAQRVKGWFSSGTDKKKKTAKSTELPLEVITHGFSPIDLDNYTQQEHKMIGNDQKETERIDAKNALEEFVYDMRNKLQGGPLERFVVENVRSNIVAQLNDLENWLYEDGEDCEREIYTSRLQSLQQQTDPIKARAHDYELCPAVFEELKASVAHARQAVNEFRKGVPKYDHLTETEFINISEMADKTQKWLDDNLSKFTQTPRTSDSPVQVAAVRQEVQLLNACVNSVINRAKPKPPPTATPKTTTTPPKDGSAADANAEQNGGEPTSAGDNKMDVDNNGQSAEPNSSGMDVE</sequence>
<dbReference type="GO" id="GO:0005829">
    <property type="term" value="C:cytosol"/>
    <property type="evidence" value="ECO:0007669"/>
    <property type="project" value="TreeGrafter"/>
</dbReference>
<dbReference type="GO" id="GO:0140662">
    <property type="term" value="F:ATP-dependent protein folding chaperone"/>
    <property type="evidence" value="ECO:0007669"/>
    <property type="project" value="InterPro"/>
</dbReference>
<dbReference type="PROSITE" id="PS01036">
    <property type="entry name" value="HSP70_3"/>
    <property type="match status" value="1"/>
</dbReference>
<feature type="region of interest" description="Disordered" evidence="4">
    <location>
        <begin position="794"/>
        <end position="858"/>
    </location>
</feature>
<evidence type="ECO:0000256" key="3">
    <source>
        <dbReference type="ARBA" id="ARBA00022840"/>
    </source>
</evidence>
<keyword evidence="6" id="KW-1185">Reference proteome</keyword>
<dbReference type="Gene3D" id="3.30.30.30">
    <property type="match status" value="1"/>
</dbReference>
<proteinExistence type="inferred from homology"/>
<dbReference type="CDD" id="cd10228">
    <property type="entry name" value="ASKHA_NBD_HSP70_HSPA4_like"/>
    <property type="match status" value="1"/>
</dbReference>
<evidence type="ECO:0000256" key="1">
    <source>
        <dbReference type="ARBA" id="ARBA00007381"/>
    </source>
</evidence>
<dbReference type="FunFam" id="3.30.30.30:FF:000002">
    <property type="entry name" value="Heat shock 70 kDa protein 4"/>
    <property type="match status" value="1"/>
</dbReference>
<dbReference type="SUPFAM" id="SSF100920">
    <property type="entry name" value="Heat shock protein 70kD (HSP70), peptide-binding domain"/>
    <property type="match status" value="1"/>
</dbReference>